<comment type="subunit">
    <text evidence="1">Homoheptamer.</text>
</comment>
<feature type="transmembrane region" description="Helical" evidence="1">
    <location>
        <begin position="73"/>
        <end position="97"/>
    </location>
</feature>
<evidence type="ECO:0000313" key="2">
    <source>
        <dbReference type="EMBL" id="OGI38906.1"/>
    </source>
</evidence>
<dbReference type="GO" id="GO:0008381">
    <property type="term" value="F:mechanosensitive monoatomic ion channel activity"/>
    <property type="evidence" value="ECO:0007669"/>
    <property type="project" value="InterPro"/>
</dbReference>
<organism evidence="2 3">
    <name type="scientific">Candidatus Muproteobacteria bacterium RBG_16_64_10</name>
    <dbReference type="NCBI Taxonomy" id="1817757"/>
    <lineage>
        <taxon>Bacteria</taxon>
        <taxon>Pseudomonadati</taxon>
        <taxon>Pseudomonadota</taxon>
        <taxon>Candidatus Muproteobacteria</taxon>
    </lineage>
</organism>
<keyword evidence="1" id="KW-1133">Transmembrane helix</keyword>
<dbReference type="PANTHER" id="PTHR30221">
    <property type="entry name" value="SMALL-CONDUCTANCE MECHANOSENSITIVE CHANNEL"/>
    <property type="match status" value="1"/>
</dbReference>
<feature type="transmembrane region" description="Helical" evidence="1">
    <location>
        <begin position="109"/>
        <end position="131"/>
    </location>
</feature>
<dbReference type="EMBL" id="MFSR01000061">
    <property type="protein sequence ID" value="OGI38906.1"/>
    <property type="molecule type" value="Genomic_DNA"/>
</dbReference>
<keyword evidence="1" id="KW-0406">Ion transport</keyword>
<gene>
    <name evidence="2" type="ORF">A2V91_00765</name>
</gene>
<dbReference type="GO" id="GO:0005886">
    <property type="term" value="C:plasma membrane"/>
    <property type="evidence" value="ECO:0007669"/>
    <property type="project" value="UniProtKB-SubCell"/>
</dbReference>
<dbReference type="Gene3D" id="1.10.287.1260">
    <property type="match status" value="1"/>
</dbReference>
<comment type="subcellular location">
    <subcellularLocation>
        <location evidence="1">Cell inner membrane</location>
        <topology evidence="1">Multi-pass membrane protein</topology>
    </subcellularLocation>
</comment>
<reference evidence="2 3" key="1">
    <citation type="journal article" date="2016" name="Nat. Commun.">
        <title>Thousands of microbial genomes shed light on interconnected biogeochemical processes in an aquifer system.</title>
        <authorList>
            <person name="Anantharaman K."/>
            <person name="Brown C.T."/>
            <person name="Hug L.A."/>
            <person name="Sharon I."/>
            <person name="Castelle C.J."/>
            <person name="Probst A.J."/>
            <person name="Thomas B.C."/>
            <person name="Singh A."/>
            <person name="Wilkins M.J."/>
            <person name="Karaoz U."/>
            <person name="Brodie E.L."/>
            <person name="Williams K.H."/>
            <person name="Hubbard S.S."/>
            <person name="Banfield J.F."/>
        </authorList>
    </citation>
    <scope>NUCLEOTIDE SEQUENCE [LARGE SCALE GENOMIC DNA]</scope>
</reference>
<protein>
    <recommendedName>
        <fullName evidence="1">Small-conductance mechanosensitive channel</fullName>
    </recommendedName>
</protein>
<feature type="transmembrane region" description="Helical" evidence="1">
    <location>
        <begin position="175"/>
        <end position="197"/>
    </location>
</feature>
<name>A0A1F6T1J7_9PROT</name>
<sequence length="215" mass="22928">MASVQAFLTQLAAFLPRLLAAVVILVVGWLLAKLLNFVIVRGLKLVNFSVVTEGAGIDGFLKKGNVRKSAIEVLGAMVYWLAILMTLLVAFDSLGLAIVSDLLSRVTQYIPNVIAAVLILTIGLYFARFVADSVSAYAKNVGSQDADLVGRVTRYAISIFVFVIALGQMKIGDVLLGQAILIILAGFALALGIAFGLGGQKWAAGQIEKFVKEKK</sequence>
<comment type="similarity">
    <text evidence="1">Belongs to the MscS (TC 1.A.23) family.</text>
</comment>
<evidence type="ECO:0000313" key="3">
    <source>
        <dbReference type="Proteomes" id="UP000179334"/>
    </source>
</evidence>
<keyword evidence="1" id="KW-0812">Transmembrane</keyword>
<proteinExistence type="inferred from homology"/>
<keyword evidence="1" id="KW-1003">Cell membrane</keyword>
<dbReference type="Pfam" id="PF05552">
    <property type="entry name" value="MS_channel_1st_1"/>
    <property type="match status" value="2"/>
</dbReference>
<comment type="caution">
    <text evidence="2">The sequence shown here is derived from an EMBL/GenBank/DDBJ whole genome shotgun (WGS) entry which is preliminary data.</text>
</comment>
<keyword evidence="1" id="KW-0472">Membrane</keyword>
<keyword evidence="1" id="KW-0997">Cell inner membrane</keyword>
<feature type="transmembrane region" description="Helical" evidence="1">
    <location>
        <begin position="152"/>
        <end position="169"/>
    </location>
</feature>
<dbReference type="AlphaFoldDB" id="A0A1F6T1J7"/>
<accession>A0A1F6T1J7</accession>
<dbReference type="InterPro" id="IPR045275">
    <property type="entry name" value="MscS_archaea/bacteria_type"/>
</dbReference>
<keyword evidence="1" id="KW-0407">Ion channel</keyword>
<dbReference type="Proteomes" id="UP000179334">
    <property type="component" value="Unassembled WGS sequence"/>
</dbReference>
<evidence type="ECO:0000256" key="1">
    <source>
        <dbReference type="RuleBase" id="RU369025"/>
    </source>
</evidence>
<dbReference type="InterPro" id="IPR008910">
    <property type="entry name" value="MSC_TM_helix"/>
</dbReference>
<dbReference type="PANTHER" id="PTHR30221:SF1">
    <property type="entry name" value="SMALL-CONDUCTANCE MECHANOSENSITIVE CHANNEL"/>
    <property type="match status" value="1"/>
</dbReference>
<comment type="function">
    <text evidence="1">Mechanosensitive channel that participates in the regulation of osmotic pressure changes within the cell, opening in response to stretch forces in the membrane lipid bilayer, without the need for other proteins. Contributes to normal resistance to hypoosmotic shock. Forms an ion channel of 1.0 nanosiemens conductance with a slight preference for anions.</text>
</comment>
<keyword evidence="1" id="KW-0813">Transport</keyword>